<keyword evidence="3" id="KW-0238">DNA-binding</keyword>
<feature type="domain" description="Type I restriction modification DNA specificity" evidence="5">
    <location>
        <begin position="85"/>
        <end position="262"/>
    </location>
</feature>
<reference evidence="6 7" key="1">
    <citation type="submission" date="2021-02" db="EMBL/GenBank/DDBJ databases">
        <authorList>
            <person name="Han P."/>
        </authorList>
    </citation>
    <scope>NUCLEOTIDE SEQUENCE [LARGE SCALE GENOMIC DNA]</scope>
    <source>
        <strain evidence="6">Candidatus Nitrospira sp. ZN2</strain>
    </source>
</reference>
<name>A0ABM8RS22_9BACT</name>
<dbReference type="InterPro" id="IPR000055">
    <property type="entry name" value="Restrct_endonuc_typeI_TRD"/>
</dbReference>
<evidence type="ECO:0000259" key="5">
    <source>
        <dbReference type="Pfam" id="PF01420"/>
    </source>
</evidence>
<organism evidence="6 7">
    <name type="scientific">Nitrospira defluvii</name>
    <dbReference type="NCBI Taxonomy" id="330214"/>
    <lineage>
        <taxon>Bacteria</taxon>
        <taxon>Pseudomonadati</taxon>
        <taxon>Nitrospirota</taxon>
        <taxon>Nitrospiria</taxon>
        <taxon>Nitrospirales</taxon>
        <taxon>Nitrospiraceae</taxon>
        <taxon>Nitrospira</taxon>
    </lineage>
</organism>
<evidence type="ECO:0000313" key="6">
    <source>
        <dbReference type="EMBL" id="CAE6768541.1"/>
    </source>
</evidence>
<keyword evidence="7" id="KW-1185">Reference proteome</keyword>
<dbReference type="InterPro" id="IPR051212">
    <property type="entry name" value="Type-I_RE_S_subunit"/>
</dbReference>
<keyword evidence="4" id="KW-0175">Coiled coil</keyword>
<dbReference type="PANTHER" id="PTHR43140:SF1">
    <property type="entry name" value="TYPE I RESTRICTION ENZYME ECOKI SPECIFICITY SUBUNIT"/>
    <property type="match status" value="1"/>
</dbReference>
<dbReference type="Gene3D" id="3.90.220.20">
    <property type="entry name" value="DNA methylase specificity domains"/>
    <property type="match status" value="2"/>
</dbReference>
<evidence type="ECO:0000256" key="1">
    <source>
        <dbReference type="ARBA" id="ARBA00010923"/>
    </source>
</evidence>
<keyword evidence="2" id="KW-0680">Restriction system</keyword>
<dbReference type="CDD" id="cd17256">
    <property type="entry name" value="RMtype1_S_EcoJA65PI-TRD1-CR1_like"/>
    <property type="match status" value="1"/>
</dbReference>
<dbReference type="CDD" id="cd17261">
    <property type="entry name" value="RMtype1_S_EcoKI-TRD2-CR2_like"/>
    <property type="match status" value="1"/>
</dbReference>
<gene>
    <name evidence="6" type="ORF">NSPZN2_40161</name>
</gene>
<evidence type="ECO:0000313" key="7">
    <source>
        <dbReference type="Proteomes" id="UP000675880"/>
    </source>
</evidence>
<dbReference type="Proteomes" id="UP000675880">
    <property type="component" value="Unassembled WGS sequence"/>
</dbReference>
<dbReference type="SUPFAM" id="SSF116734">
    <property type="entry name" value="DNA methylase specificity domain"/>
    <property type="match status" value="2"/>
</dbReference>
<dbReference type="EMBL" id="CAJNBJ010000017">
    <property type="protein sequence ID" value="CAE6768541.1"/>
    <property type="molecule type" value="Genomic_DNA"/>
</dbReference>
<dbReference type="GO" id="GO:0009035">
    <property type="term" value="F:type I site-specific deoxyribonuclease activity"/>
    <property type="evidence" value="ECO:0007669"/>
    <property type="project" value="UniProtKB-EC"/>
</dbReference>
<dbReference type="Pfam" id="PF01420">
    <property type="entry name" value="Methylase_S"/>
    <property type="match status" value="2"/>
</dbReference>
<proteinExistence type="inferred from homology"/>
<feature type="coiled-coil region" evidence="4">
    <location>
        <begin position="249"/>
        <end position="279"/>
    </location>
</feature>
<comment type="caution">
    <text evidence="6">The sequence shown here is derived from an EMBL/GenBank/DDBJ whole genome shotgun (WGS) entry which is preliminary data.</text>
</comment>
<comment type="similarity">
    <text evidence="1">Belongs to the type-I restriction system S methylase family.</text>
</comment>
<dbReference type="RefSeq" id="WP_213043027.1">
    <property type="nucleotide sequence ID" value="NZ_CAJNBJ010000017.1"/>
</dbReference>
<dbReference type="EC" id="3.1.21.3" evidence="6"/>
<evidence type="ECO:0000256" key="4">
    <source>
        <dbReference type="SAM" id="Coils"/>
    </source>
</evidence>
<dbReference type="InterPro" id="IPR044946">
    <property type="entry name" value="Restrct_endonuc_typeI_TRD_sf"/>
</dbReference>
<sequence length="579" mass="65517">MNPEQLLHHFDCISEAPDAIPRLRRFILDLAVRGKLAEQDPRDEPASELLTRIQDEKARLVKTSELKKLESFEPVEAHEIPFTIPLGWEVMRMGWLARKLGAGSTPLGGKAVYQSEGVPLLRSQNVHDDGLRLNDVARISRSIHERMSGTHVQHNDILLNITGASIGRCALVSSTFVEGNVSQHVAIIRLFLPDIRQFIHLSLTSPLFQKVIDDVQVGVSREGLSMQRLRLFPMLIPPLAEQQRIVAKVDELMALCDRLEAAQAERENRRDRLAAASLNRLNQPSDDPSLFQDQAHFYFHHLPRLTTSREHIQQLRRTILNLAVCGKLMPQDSCDEPASELLKRIQSEQEELVKARVLKHDGGDLMMLEEDLPYKLPSKWQWTSLRSIIVFGPQNGISPKPSTRPNAPKAITLTATTSGIFNPHHFKQVEANISPDSEFWLRSGDLLFQRGNTREYVGIAAYYTGEPRLFLYPDLMMKVRLSEKVSLRYVHLCAIAPAARDYFFTYATGAQATMPKINQGTLLRLPIPLSPIEEQHRIVAKVDELMALCDKLELQLATTRTDSHRLLEAVLHYAIEQTA</sequence>
<keyword evidence="6" id="KW-0378">Hydrolase</keyword>
<dbReference type="PANTHER" id="PTHR43140">
    <property type="entry name" value="TYPE-1 RESTRICTION ENZYME ECOKI SPECIFICITY PROTEIN"/>
    <property type="match status" value="1"/>
</dbReference>
<feature type="domain" description="Type I restriction modification DNA specificity" evidence="5">
    <location>
        <begin position="427"/>
        <end position="553"/>
    </location>
</feature>
<evidence type="ECO:0000256" key="2">
    <source>
        <dbReference type="ARBA" id="ARBA00022747"/>
    </source>
</evidence>
<accession>A0ABM8RS22</accession>
<protein>
    <submittedName>
        <fullName evidence="6">Type I restriction-modification system, specificity subunit S</fullName>
        <ecNumber evidence="6">3.1.21.3</ecNumber>
    </submittedName>
</protein>
<evidence type="ECO:0000256" key="3">
    <source>
        <dbReference type="ARBA" id="ARBA00023125"/>
    </source>
</evidence>